<accession>A0ABZ0PAW4</accession>
<dbReference type="EMBL" id="CP137845">
    <property type="protein sequence ID" value="WPB53941.1"/>
    <property type="molecule type" value="Genomic_DNA"/>
</dbReference>
<sequence>MNNKKQPVKKDVKNDSAAKLNMNNIFRDPIKYFYESITQQLPSKFKKIIDEKFFTEKEKKKLKTIEVNKDTINDLNFAIRERKKQDKISRKKAANGLIIFGCFFIIGLFLLGRYKKNRKVIKEFNSFHNHNKNLIAEKIRENNKILLSIYSKYSLSEIINFLLSDFELNSVNNFDFNELSLFWNAENFACFNSINKYDIRNSYFYIVLYSTLTIKNIITYGSISIDHKVGDSYVTETITAEHSEPTPFIDEKNAMLILTNYLANFSFKEDGKTMSEKAYQKALKTGAIVLENPEFHKYYGISYTDKYKFFVYFQPLVQENYIKYAKYAQENKLQNNRLHKICHQMYSYWNLDYSDLIFSTIHNWLSSFIDFDKTNEINDINNAIFAQIKCAIEPTIFSITKAYLNKYIASEKYEEYGTGYISEYKDLKIVSKKYNNNILYWWNKVTANQYFSLITRIPDKPPVLTYDKEIKGQYINQINFTLSSYYGVNEVDEVFTQGHFVPVSYVRYYPFKEAKMTIYTTDIKLNSDKSEIYAHDYKNLCYSSETIKDEALVKLMQENMISVNIYATENLNEAKKIILKIVKLYELLPILKTRASILVNNLGFSIHFNTPDSPELFDIFDKLNQALQTLI</sequence>
<protein>
    <submittedName>
        <fullName evidence="2">Uncharacterized protein</fullName>
    </submittedName>
</protein>
<evidence type="ECO:0000256" key="1">
    <source>
        <dbReference type="SAM" id="Phobius"/>
    </source>
</evidence>
<keyword evidence="3" id="KW-1185">Reference proteome</keyword>
<keyword evidence="1" id="KW-1133">Transmembrane helix</keyword>
<keyword evidence="1" id="KW-0812">Transmembrane</keyword>
<feature type="transmembrane region" description="Helical" evidence="1">
    <location>
        <begin position="93"/>
        <end position="112"/>
    </location>
</feature>
<evidence type="ECO:0000313" key="3">
    <source>
        <dbReference type="Proteomes" id="UP001303601"/>
    </source>
</evidence>
<evidence type="ECO:0000313" key="2">
    <source>
        <dbReference type="EMBL" id="WPB53941.1"/>
    </source>
</evidence>
<reference evidence="2" key="1">
    <citation type="submission" date="2023-11" db="EMBL/GenBank/DDBJ databases">
        <title>Completed genome sequence of Mycoplasma equirhinis type strain M432/72.</title>
        <authorList>
            <person name="Spergser J."/>
        </authorList>
    </citation>
    <scope>NUCLEOTIDE SEQUENCE [LARGE SCALE GENOMIC DNA]</scope>
    <source>
        <strain evidence="2">M432/72</strain>
    </source>
</reference>
<keyword evidence="1" id="KW-0472">Membrane</keyword>
<proteinExistence type="predicted"/>
<dbReference type="GeneID" id="94493854"/>
<name>A0ABZ0PAW4_9BACT</name>
<gene>
    <name evidence="2" type="ORF">R9B83_03045</name>
</gene>
<organism evidence="2 3">
    <name type="scientific">Metamycoplasma equirhinis</name>
    <dbReference type="NCBI Taxonomy" id="92402"/>
    <lineage>
        <taxon>Bacteria</taxon>
        <taxon>Bacillati</taxon>
        <taxon>Mycoplasmatota</taxon>
        <taxon>Mycoplasmoidales</taxon>
        <taxon>Metamycoplasmataceae</taxon>
        <taxon>Metamycoplasma</taxon>
    </lineage>
</organism>
<dbReference type="RefSeq" id="WP_140031243.1">
    <property type="nucleotide sequence ID" value="NZ_CP137845.1"/>
</dbReference>
<dbReference type="Proteomes" id="UP001303601">
    <property type="component" value="Chromosome"/>
</dbReference>